<evidence type="ECO:0000256" key="1">
    <source>
        <dbReference type="SAM" id="SignalP"/>
    </source>
</evidence>
<dbReference type="RefSeq" id="XP_062622475.1">
    <property type="nucleotide sequence ID" value="XM_062766491.1"/>
</dbReference>
<dbReference type="AlphaFoldDB" id="A0AAF0XYW5"/>
<organism evidence="2 3">
    <name type="scientific">Vanrija pseudolonga</name>
    <dbReference type="NCBI Taxonomy" id="143232"/>
    <lineage>
        <taxon>Eukaryota</taxon>
        <taxon>Fungi</taxon>
        <taxon>Dikarya</taxon>
        <taxon>Basidiomycota</taxon>
        <taxon>Agaricomycotina</taxon>
        <taxon>Tremellomycetes</taxon>
        <taxon>Trichosporonales</taxon>
        <taxon>Trichosporonaceae</taxon>
        <taxon>Vanrija</taxon>
    </lineage>
</organism>
<dbReference type="GeneID" id="87803327"/>
<protein>
    <submittedName>
        <fullName evidence="2">Uncharacterized protein</fullName>
    </submittedName>
</protein>
<feature type="signal peptide" evidence="1">
    <location>
        <begin position="1"/>
        <end position="18"/>
    </location>
</feature>
<feature type="chain" id="PRO_5042099428" evidence="1">
    <location>
        <begin position="19"/>
        <end position="161"/>
    </location>
</feature>
<dbReference type="EMBL" id="CP086714">
    <property type="protein sequence ID" value="WOO76443.1"/>
    <property type="molecule type" value="Genomic_DNA"/>
</dbReference>
<sequence length="161" mass="17140">MLFTTLLALSVTPATVLAAWGDACSITLSGGGSGYDIGLYGSFPDVSPLTPGTCVWTSECHLDDGTPGIYRPGGCPNDPADVQCCWTRNCLTVEANRCPGDETIMCAVYSNECWKVDTGRCPGGWNERFGLYKYTENGVVRKCDPPAVLPVRIPGSLGHTL</sequence>
<keyword evidence="3" id="KW-1185">Reference proteome</keyword>
<name>A0AAF0XYW5_9TREE</name>
<accession>A0AAF0XYW5</accession>
<evidence type="ECO:0000313" key="3">
    <source>
        <dbReference type="Proteomes" id="UP000827549"/>
    </source>
</evidence>
<dbReference type="Proteomes" id="UP000827549">
    <property type="component" value="Chromosome 1"/>
</dbReference>
<keyword evidence="1" id="KW-0732">Signal</keyword>
<proteinExistence type="predicted"/>
<reference evidence="2" key="1">
    <citation type="submission" date="2023-10" db="EMBL/GenBank/DDBJ databases">
        <authorList>
            <person name="Noh H."/>
        </authorList>
    </citation>
    <scope>NUCLEOTIDE SEQUENCE</scope>
    <source>
        <strain evidence="2">DUCC4014</strain>
    </source>
</reference>
<gene>
    <name evidence="2" type="ORF">LOC62_01G000065</name>
</gene>
<evidence type="ECO:0000313" key="2">
    <source>
        <dbReference type="EMBL" id="WOO76443.1"/>
    </source>
</evidence>